<dbReference type="FunFam" id="3.40.50.10800:FF:000003">
    <property type="entry name" value="Quinolinate synthase A"/>
    <property type="match status" value="1"/>
</dbReference>
<dbReference type="InterPro" id="IPR036094">
    <property type="entry name" value="NadA_sf"/>
</dbReference>
<keyword evidence="5 14" id="KW-0004">4Fe-4S</keyword>
<keyword evidence="6 14" id="KW-0963">Cytoplasm</keyword>
<dbReference type="Proteomes" id="UP000198756">
    <property type="component" value="Unassembled WGS sequence"/>
</dbReference>
<evidence type="ECO:0000313" key="16">
    <source>
        <dbReference type="Proteomes" id="UP000198756"/>
    </source>
</evidence>
<keyword evidence="10 14" id="KW-0408">Iron</keyword>
<dbReference type="Pfam" id="PF02445">
    <property type="entry name" value="NadA"/>
    <property type="match status" value="1"/>
</dbReference>
<dbReference type="GO" id="GO:0008987">
    <property type="term" value="F:quinolinate synthetase A activity"/>
    <property type="evidence" value="ECO:0007669"/>
    <property type="project" value="UniProtKB-UniRule"/>
</dbReference>
<evidence type="ECO:0000256" key="4">
    <source>
        <dbReference type="ARBA" id="ARBA00012669"/>
    </source>
</evidence>
<dbReference type="PANTHER" id="PTHR30573:SF0">
    <property type="entry name" value="QUINOLINATE SYNTHASE, CHLOROPLASTIC"/>
    <property type="match status" value="1"/>
</dbReference>
<dbReference type="InterPro" id="IPR003473">
    <property type="entry name" value="NadA"/>
</dbReference>
<dbReference type="GO" id="GO:0034628">
    <property type="term" value="P:'de novo' NAD+ biosynthetic process from L-aspartate"/>
    <property type="evidence" value="ECO:0007669"/>
    <property type="project" value="TreeGrafter"/>
</dbReference>
<dbReference type="SUPFAM" id="SSF142754">
    <property type="entry name" value="NadA-like"/>
    <property type="match status" value="1"/>
</dbReference>
<comment type="pathway">
    <text evidence="3 14">Cofactor biosynthesis; NAD(+) biosynthesis; quinolinate from iminoaspartate: step 1/1.</text>
</comment>
<feature type="binding site" evidence="14">
    <location>
        <begin position="110"/>
        <end position="112"/>
    </location>
    <ligand>
        <name>iminosuccinate</name>
        <dbReference type="ChEBI" id="CHEBI:77875"/>
    </ligand>
</feature>
<comment type="cofactor">
    <cofactor evidence="14">
        <name>[4Fe-4S] cluster</name>
        <dbReference type="ChEBI" id="CHEBI:49883"/>
    </cofactor>
    <text evidence="14">Binds 1 [4Fe-4S] cluster per subunit.</text>
</comment>
<evidence type="ECO:0000256" key="14">
    <source>
        <dbReference type="HAMAP-Rule" id="MF_00568"/>
    </source>
</evidence>
<evidence type="ECO:0000256" key="9">
    <source>
        <dbReference type="ARBA" id="ARBA00022723"/>
    </source>
</evidence>
<comment type="catalytic activity">
    <reaction evidence="12">
        <text>iminosuccinate + dihydroxyacetone phosphate = quinolinate + phosphate + 2 H2O + H(+)</text>
        <dbReference type="Rhea" id="RHEA:25888"/>
        <dbReference type="ChEBI" id="CHEBI:15377"/>
        <dbReference type="ChEBI" id="CHEBI:15378"/>
        <dbReference type="ChEBI" id="CHEBI:29959"/>
        <dbReference type="ChEBI" id="CHEBI:43474"/>
        <dbReference type="ChEBI" id="CHEBI:57642"/>
        <dbReference type="ChEBI" id="CHEBI:77875"/>
        <dbReference type="EC" id="2.5.1.72"/>
    </reaction>
    <physiologicalReaction direction="left-to-right" evidence="12">
        <dbReference type="Rhea" id="RHEA:25889"/>
    </physiologicalReaction>
</comment>
<protein>
    <recommendedName>
        <fullName evidence="13 14">Quinolinate synthase</fullName>
        <ecNumber evidence="4 14">2.5.1.72</ecNumber>
    </recommendedName>
</protein>
<dbReference type="FunFam" id="3.40.50.10800:FF:000001">
    <property type="entry name" value="Quinolinate synthase A"/>
    <property type="match status" value="1"/>
</dbReference>
<evidence type="ECO:0000256" key="8">
    <source>
        <dbReference type="ARBA" id="ARBA00022679"/>
    </source>
</evidence>
<dbReference type="EC" id="2.5.1.72" evidence="4 14"/>
<feature type="binding site" evidence="14">
    <location>
        <position position="39"/>
    </location>
    <ligand>
        <name>iminosuccinate</name>
        <dbReference type="ChEBI" id="CHEBI:77875"/>
    </ligand>
</feature>
<feature type="binding site" evidence="14">
    <location>
        <position position="127"/>
    </location>
    <ligand>
        <name>iminosuccinate</name>
        <dbReference type="ChEBI" id="CHEBI:77875"/>
    </ligand>
</feature>
<dbReference type="GO" id="GO:0046872">
    <property type="term" value="F:metal ion binding"/>
    <property type="evidence" value="ECO:0007669"/>
    <property type="project" value="UniProtKB-KW"/>
</dbReference>
<reference evidence="16" key="1">
    <citation type="submission" date="2016-10" db="EMBL/GenBank/DDBJ databases">
        <authorList>
            <person name="Varghese N."/>
            <person name="Submissions S."/>
        </authorList>
    </citation>
    <scope>NUCLEOTIDE SEQUENCE [LARGE SCALE GENOMIC DNA]</scope>
    <source>
        <strain evidence="16">DSM 22703</strain>
    </source>
</reference>
<comment type="similarity">
    <text evidence="14">Belongs to the quinolinate synthase family. Type 2 subfamily.</text>
</comment>
<dbReference type="PANTHER" id="PTHR30573">
    <property type="entry name" value="QUINOLINATE SYNTHETASE A"/>
    <property type="match status" value="1"/>
</dbReference>
<evidence type="ECO:0000256" key="5">
    <source>
        <dbReference type="ARBA" id="ARBA00022485"/>
    </source>
</evidence>
<keyword evidence="8 14" id="KW-0808">Transferase</keyword>
<dbReference type="STRING" id="279824.SAMN03080617_00637"/>
<dbReference type="AlphaFoldDB" id="A0A1G5VQW7"/>
<keyword evidence="9 14" id="KW-0479">Metal-binding</keyword>
<dbReference type="UniPathway" id="UPA00253">
    <property type="reaction ID" value="UER00327"/>
</dbReference>
<accession>A0A1G5VQW7</accession>
<dbReference type="EMBL" id="FMXE01000004">
    <property type="protein sequence ID" value="SDA48148.1"/>
    <property type="molecule type" value="Genomic_DNA"/>
</dbReference>
<feature type="binding site" evidence="14">
    <location>
        <position position="84"/>
    </location>
    <ligand>
        <name>[4Fe-4S] cluster</name>
        <dbReference type="ChEBI" id="CHEBI:49883"/>
    </ligand>
</feature>
<name>A0A1G5VQW7_9BACT</name>
<keyword evidence="11 14" id="KW-0411">Iron-sulfur</keyword>
<feature type="binding site" evidence="14">
    <location>
        <position position="213"/>
    </location>
    <ligand>
        <name>iminosuccinate</name>
        <dbReference type="ChEBI" id="CHEBI:77875"/>
    </ligand>
</feature>
<dbReference type="GO" id="GO:0005829">
    <property type="term" value="C:cytosol"/>
    <property type="evidence" value="ECO:0007669"/>
    <property type="project" value="TreeGrafter"/>
</dbReference>
<evidence type="ECO:0000256" key="1">
    <source>
        <dbReference type="ARBA" id="ARBA00003791"/>
    </source>
</evidence>
<evidence type="ECO:0000256" key="11">
    <source>
        <dbReference type="ARBA" id="ARBA00023014"/>
    </source>
</evidence>
<comment type="function">
    <text evidence="1 14">Catalyzes the condensation of iminoaspartate with dihydroxyacetone phosphate to form quinolinate.</text>
</comment>
<proteinExistence type="inferred from homology"/>
<dbReference type="InterPro" id="IPR023066">
    <property type="entry name" value="Quinolinate_synth_type2"/>
</dbReference>
<evidence type="ECO:0000256" key="3">
    <source>
        <dbReference type="ARBA" id="ARBA00005065"/>
    </source>
</evidence>
<comment type="subcellular location">
    <subcellularLocation>
        <location evidence="2 14">Cytoplasm</location>
    </subcellularLocation>
</comment>
<dbReference type="GO" id="GO:0051539">
    <property type="term" value="F:4 iron, 4 sulfur cluster binding"/>
    <property type="evidence" value="ECO:0007669"/>
    <property type="project" value="UniProtKB-KW"/>
</dbReference>
<dbReference type="NCBIfam" id="TIGR00550">
    <property type="entry name" value="nadA"/>
    <property type="match status" value="1"/>
</dbReference>
<evidence type="ECO:0000256" key="13">
    <source>
        <dbReference type="ARBA" id="ARBA00073059"/>
    </source>
</evidence>
<evidence type="ECO:0000313" key="15">
    <source>
        <dbReference type="EMBL" id="SDA48148.1"/>
    </source>
</evidence>
<sequence>MRILQEQIRKKLKEKNAVLLAHYYQRPEIQEIADLVGDSLELARKASQATQEVIVFAGVHFMAETSKILNPNKKVLIPDLDAGCSLADSCPMDEFLKFKNLYPEHLIVSYINSSAEIKALSDYICTSANAVNVIKSIPENRQIIFLPDKNLGNYLIRETGRNMLLWEGACSVHETFSIEKLMQLVQHYPNAKILAHPECKRELLLLADFVGSTSGMLKWIQQDDHHTFLIGTEAGILHQMQLKVPQKTLIPIPAHEDNSCACSECAYMKVNTLSKLLICLETESPEIVLDPELSAKALIPIQRMLSIY</sequence>
<evidence type="ECO:0000256" key="7">
    <source>
        <dbReference type="ARBA" id="ARBA00022642"/>
    </source>
</evidence>
<dbReference type="RefSeq" id="WP_092728492.1">
    <property type="nucleotide sequence ID" value="NZ_FMXE01000004.1"/>
</dbReference>
<keyword evidence="16" id="KW-1185">Reference proteome</keyword>
<dbReference type="OrthoDB" id="9801204at2"/>
<evidence type="ECO:0000256" key="6">
    <source>
        <dbReference type="ARBA" id="ARBA00022490"/>
    </source>
</evidence>
<evidence type="ECO:0000256" key="2">
    <source>
        <dbReference type="ARBA" id="ARBA00004496"/>
    </source>
</evidence>
<evidence type="ECO:0000256" key="12">
    <source>
        <dbReference type="ARBA" id="ARBA00050125"/>
    </source>
</evidence>
<gene>
    <name evidence="14" type="primary">nadA</name>
    <name evidence="15" type="ORF">SAMN03080617_00637</name>
</gene>
<dbReference type="Gene3D" id="3.40.50.10800">
    <property type="entry name" value="NadA-like"/>
    <property type="match status" value="3"/>
</dbReference>
<feature type="binding site" evidence="14">
    <location>
        <position position="170"/>
    </location>
    <ligand>
        <name>[4Fe-4S] cluster</name>
        <dbReference type="ChEBI" id="CHEBI:49883"/>
    </ligand>
</feature>
<evidence type="ECO:0000256" key="10">
    <source>
        <dbReference type="ARBA" id="ARBA00023004"/>
    </source>
</evidence>
<dbReference type="HAMAP" id="MF_00568">
    <property type="entry name" value="NadA_type2"/>
    <property type="match status" value="1"/>
</dbReference>
<feature type="binding site" evidence="14">
    <location>
        <position position="265"/>
    </location>
    <ligand>
        <name>[4Fe-4S] cluster</name>
        <dbReference type="ChEBI" id="CHEBI:49883"/>
    </ligand>
</feature>
<organism evidence="15 16">
    <name type="scientific">Algoriphagus alkaliphilus</name>
    <dbReference type="NCBI Taxonomy" id="279824"/>
    <lineage>
        <taxon>Bacteria</taxon>
        <taxon>Pseudomonadati</taxon>
        <taxon>Bacteroidota</taxon>
        <taxon>Cytophagia</taxon>
        <taxon>Cytophagales</taxon>
        <taxon>Cyclobacteriaceae</taxon>
        <taxon>Algoriphagus</taxon>
    </lineage>
</organism>
<dbReference type="NCBIfam" id="NF006878">
    <property type="entry name" value="PRK09375.1-2"/>
    <property type="match status" value="1"/>
</dbReference>
<keyword evidence="7 14" id="KW-0662">Pyridine nucleotide biosynthesis</keyword>
<feature type="binding site" evidence="14">
    <location>
        <begin position="196"/>
        <end position="198"/>
    </location>
    <ligand>
        <name>iminosuccinate</name>
        <dbReference type="ChEBI" id="CHEBI:77875"/>
    </ligand>
</feature>
<feature type="binding site" evidence="14">
    <location>
        <position position="22"/>
    </location>
    <ligand>
        <name>iminosuccinate</name>
        <dbReference type="ChEBI" id="CHEBI:77875"/>
    </ligand>
</feature>